<gene>
    <name evidence="2" type="ORF">PXEA_LOCUS26576</name>
</gene>
<keyword evidence="1" id="KW-0812">Transmembrane</keyword>
<sequence>MVREGSFAAGLRPVVPWHFIPPFLFLSLSASASLCLFLTLSLSVKPVYKVNTPELDSSWQGHRTSGSGGPLEWIHNCPEILSTPFSPLFTHRPLPPLTLAPLAPLLFPHYRNTMSTTRFESSMRAGSKRTTNFSGQ</sequence>
<organism evidence="2 3">
    <name type="scientific">Protopolystoma xenopodis</name>
    <dbReference type="NCBI Taxonomy" id="117903"/>
    <lineage>
        <taxon>Eukaryota</taxon>
        <taxon>Metazoa</taxon>
        <taxon>Spiralia</taxon>
        <taxon>Lophotrochozoa</taxon>
        <taxon>Platyhelminthes</taxon>
        <taxon>Monogenea</taxon>
        <taxon>Polyopisthocotylea</taxon>
        <taxon>Polystomatidea</taxon>
        <taxon>Polystomatidae</taxon>
        <taxon>Protopolystoma</taxon>
    </lineage>
</organism>
<feature type="transmembrane region" description="Helical" evidence="1">
    <location>
        <begin position="20"/>
        <end position="40"/>
    </location>
</feature>
<keyword evidence="1" id="KW-0472">Membrane</keyword>
<dbReference type="AlphaFoldDB" id="A0A448XBX8"/>
<dbReference type="Proteomes" id="UP000784294">
    <property type="component" value="Unassembled WGS sequence"/>
</dbReference>
<keyword evidence="3" id="KW-1185">Reference proteome</keyword>
<evidence type="ECO:0000256" key="1">
    <source>
        <dbReference type="SAM" id="Phobius"/>
    </source>
</evidence>
<name>A0A448XBX8_9PLAT</name>
<proteinExistence type="predicted"/>
<accession>A0A448XBX8</accession>
<dbReference type="EMBL" id="CAAALY010245225">
    <property type="protein sequence ID" value="VEL33136.1"/>
    <property type="molecule type" value="Genomic_DNA"/>
</dbReference>
<protein>
    <submittedName>
        <fullName evidence="2">Uncharacterized protein</fullName>
    </submittedName>
</protein>
<keyword evidence="1" id="KW-1133">Transmembrane helix</keyword>
<reference evidence="2" key="1">
    <citation type="submission" date="2018-11" db="EMBL/GenBank/DDBJ databases">
        <authorList>
            <consortium name="Pathogen Informatics"/>
        </authorList>
    </citation>
    <scope>NUCLEOTIDE SEQUENCE</scope>
</reference>
<evidence type="ECO:0000313" key="2">
    <source>
        <dbReference type="EMBL" id="VEL33136.1"/>
    </source>
</evidence>
<evidence type="ECO:0000313" key="3">
    <source>
        <dbReference type="Proteomes" id="UP000784294"/>
    </source>
</evidence>
<comment type="caution">
    <text evidence="2">The sequence shown here is derived from an EMBL/GenBank/DDBJ whole genome shotgun (WGS) entry which is preliminary data.</text>
</comment>